<feature type="domain" description="Glucose-methanol-choline oxidoreductase N-terminal" evidence="5">
    <location>
        <begin position="109"/>
        <end position="132"/>
    </location>
</feature>
<dbReference type="PANTHER" id="PTHR11552">
    <property type="entry name" value="GLUCOSE-METHANOL-CHOLINE GMC OXIDOREDUCTASE"/>
    <property type="match status" value="1"/>
</dbReference>
<dbReference type="EMBL" id="JAVRBK010000008">
    <property type="protein sequence ID" value="KAK5640258.1"/>
    <property type="molecule type" value="Genomic_DNA"/>
</dbReference>
<keyword evidence="3 4" id="KW-0274">FAD</keyword>
<dbReference type="InterPro" id="IPR012132">
    <property type="entry name" value="GMC_OxRdtase"/>
</dbReference>
<gene>
    <name evidence="7" type="ORF">RI129_011069</name>
</gene>
<evidence type="ECO:0000256" key="4">
    <source>
        <dbReference type="RuleBase" id="RU003968"/>
    </source>
</evidence>
<dbReference type="PROSITE" id="PS00624">
    <property type="entry name" value="GMC_OXRED_2"/>
    <property type="match status" value="1"/>
</dbReference>
<evidence type="ECO:0000313" key="7">
    <source>
        <dbReference type="EMBL" id="KAK5640258.1"/>
    </source>
</evidence>
<dbReference type="Gene3D" id="3.50.50.60">
    <property type="entry name" value="FAD/NAD(P)-binding domain"/>
    <property type="match status" value="1"/>
</dbReference>
<dbReference type="PANTHER" id="PTHR11552:SF158">
    <property type="entry name" value="GH23626P-RELATED"/>
    <property type="match status" value="1"/>
</dbReference>
<comment type="similarity">
    <text evidence="1 4">Belongs to the GMC oxidoreductase family.</text>
</comment>
<evidence type="ECO:0000313" key="8">
    <source>
        <dbReference type="Proteomes" id="UP001329430"/>
    </source>
</evidence>
<feature type="binding site" evidence="3">
    <location>
        <position position="244"/>
    </location>
    <ligand>
        <name>FAD</name>
        <dbReference type="ChEBI" id="CHEBI:57692"/>
    </ligand>
</feature>
<proteinExistence type="inferred from homology"/>
<dbReference type="SUPFAM" id="SSF51905">
    <property type="entry name" value="FAD/NAD(P)-binding domain"/>
    <property type="match status" value="1"/>
</dbReference>
<feature type="binding site" evidence="3">
    <location>
        <begin position="119"/>
        <end position="122"/>
    </location>
    <ligand>
        <name>FAD</name>
        <dbReference type="ChEBI" id="CHEBI:57692"/>
    </ligand>
</feature>
<feature type="domain" description="Glucose-methanol-choline oxidoreductase N-terminal" evidence="6">
    <location>
        <begin position="281"/>
        <end position="295"/>
    </location>
</feature>
<dbReference type="InterPro" id="IPR007867">
    <property type="entry name" value="GMC_OxRtase_C"/>
</dbReference>
<evidence type="ECO:0000256" key="2">
    <source>
        <dbReference type="PIRSR" id="PIRSR000137-1"/>
    </source>
</evidence>
<sequence>MSTNRKVPKQKVSNLGCLKFFISFVDNGTFDFIVIGSGSAGAVIANRLSEVNEWQILLLEAGGEENNFTDIPGYHLYLQRLPFTWNFNTTVQNGACLGMLNKRCAFPRGRVLGGTSTVNGLVYSRGNKLDYDNWGVKGWAYEDVLPYFIKSENSNIDGDSGYHGKGGYWNVEYHRPVSKQLEAFLRANVELYNFTSTDYNGKEQLGMFRSQLSNIKGTRDSTAKAFLRPVTSRPNLHILPRSYVTKILIDPKTKVAYGVEYAREKGLYIARAKREVVLSAGPINSPQILMLSGVGPRDELNKHNISIVQELDVGRRFQDHVGFFGLYIQTNLSEPVQTLQQNLKQYFDGYGPLGIALNSQGVGFYQSPFENRSNYPDIEFEFQPSNSTSPFLQRSLQITDETYNALWSKVDSQRCFNVYLIVLHPRSEGYLKLRSKDPFDFPLFDPMYLTDEDGRDIEVMYEGLKIMKRLIETKAMRSINASLVYGDYPQCRNFTTGSKDYWYCAFRLLSSYFYHPTSTCPIGNNPTQGAVVDENLRVYGIKGLRIADSGIIPVVPSGHTSAPAVMIGEKVSDIIKLNYNQTISVINNAI</sequence>
<feature type="binding site" evidence="3">
    <location>
        <position position="111"/>
    </location>
    <ligand>
        <name>FAD</name>
        <dbReference type="ChEBI" id="CHEBI:57692"/>
    </ligand>
</feature>
<comment type="caution">
    <text evidence="7">The sequence shown here is derived from an EMBL/GenBank/DDBJ whole genome shotgun (WGS) entry which is preliminary data.</text>
</comment>
<protein>
    <recommendedName>
        <fullName evidence="5 6">Glucose-methanol-choline oxidoreductase N-terminal domain-containing protein</fullName>
    </recommendedName>
</protein>
<dbReference type="SUPFAM" id="SSF54373">
    <property type="entry name" value="FAD-linked reductases, C-terminal domain"/>
    <property type="match status" value="1"/>
</dbReference>
<evidence type="ECO:0000256" key="1">
    <source>
        <dbReference type="ARBA" id="ARBA00010790"/>
    </source>
</evidence>
<keyword evidence="4" id="KW-0285">Flavoprotein</keyword>
<organism evidence="7 8">
    <name type="scientific">Pyrocoelia pectoralis</name>
    <dbReference type="NCBI Taxonomy" id="417401"/>
    <lineage>
        <taxon>Eukaryota</taxon>
        <taxon>Metazoa</taxon>
        <taxon>Ecdysozoa</taxon>
        <taxon>Arthropoda</taxon>
        <taxon>Hexapoda</taxon>
        <taxon>Insecta</taxon>
        <taxon>Pterygota</taxon>
        <taxon>Neoptera</taxon>
        <taxon>Endopterygota</taxon>
        <taxon>Coleoptera</taxon>
        <taxon>Polyphaga</taxon>
        <taxon>Elateriformia</taxon>
        <taxon>Elateroidea</taxon>
        <taxon>Lampyridae</taxon>
        <taxon>Lampyrinae</taxon>
        <taxon>Pyrocoelia</taxon>
    </lineage>
</organism>
<comment type="cofactor">
    <cofactor evidence="3">
        <name>FAD</name>
        <dbReference type="ChEBI" id="CHEBI:57692"/>
    </cofactor>
</comment>
<dbReference type="InterPro" id="IPR036188">
    <property type="entry name" value="FAD/NAD-bd_sf"/>
</dbReference>
<keyword evidence="8" id="KW-1185">Reference proteome</keyword>
<dbReference type="Gene3D" id="3.30.560.10">
    <property type="entry name" value="Glucose Oxidase, domain 3"/>
    <property type="match status" value="1"/>
</dbReference>
<feature type="active site" description="Proton donor" evidence="2">
    <location>
        <position position="515"/>
    </location>
</feature>
<dbReference type="Pfam" id="PF00732">
    <property type="entry name" value="GMC_oxred_N"/>
    <property type="match status" value="1"/>
</dbReference>
<dbReference type="GO" id="GO:0050660">
    <property type="term" value="F:flavin adenine dinucleotide binding"/>
    <property type="evidence" value="ECO:0007669"/>
    <property type="project" value="InterPro"/>
</dbReference>
<feature type="binding site" evidence="3">
    <location>
        <position position="115"/>
    </location>
    <ligand>
        <name>FAD</name>
        <dbReference type="ChEBI" id="CHEBI:57692"/>
    </ligand>
</feature>
<dbReference type="PIRSF" id="PIRSF000137">
    <property type="entry name" value="Alcohol_oxidase"/>
    <property type="match status" value="1"/>
</dbReference>
<dbReference type="Proteomes" id="UP001329430">
    <property type="component" value="Chromosome 8"/>
</dbReference>
<name>A0AAN7V4Q3_9COLE</name>
<dbReference type="InterPro" id="IPR000172">
    <property type="entry name" value="GMC_OxRdtase_N"/>
</dbReference>
<evidence type="ECO:0000259" key="5">
    <source>
        <dbReference type="PROSITE" id="PS00623"/>
    </source>
</evidence>
<dbReference type="PROSITE" id="PS00623">
    <property type="entry name" value="GMC_OXRED_1"/>
    <property type="match status" value="1"/>
</dbReference>
<accession>A0AAN7V4Q3</accession>
<evidence type="ECO:0000256" key="3">
    <source>
        <dbReference type="PIRSR" id="PIRSR000137-2"/>
    </source>
</evidence>
<reference evidence="7 8" key="1">
    <citation type="journal article" date="2024" name="Insects">
        <title>An Improved Chromosome-Level Genome Assembly of the Firefly Pyrocoelia pectoralis.</title>
        <authorList>
            <person name="Fu X."/>
            <person name="Meyer-Rochow V.B."/>
            <person name="Ballantyne L."/>
            <person name="Zhu X."/>
        </authorList>
    </citation>
    <scope>NUCLEOTIDE SEQUENCE [LARGE SCALE GENOMIC DNA]</scope>
    <source>
        <strain evidence="7">XCY_ONT2</strain>
    </source>
</reference>
<dbReference type="GO" id="GO:0016614">
    <property type="term" value="F:oxidoreductase activity, acting on CH-OH group of donors"/>
    <property type="evidence" value="ECO:0007669"/>
    <property type="project" value="InterPro"/>
</dbReference>
<feature type="active site" description="Proton acceptor" evidence="2">
    <location>
        <position position="559"/>
    </location>
</feature>
<dbReference type="AlphaFoldDB" id="A0AAN7V4Q3"/>
<evidence type="ECO:0000259" key="6">
    <source>
        <dbReference type="PROSITE" id="PS00624"/>
    </source>
</evidence>
<dbReference type="Pfam" id="PF05199">
    <property type="entry name" value="GMC_oxred_C"/>
    <property type="match status" value="1"/>
</dbReference>